<dbReference type="Pfam" id="PF00126">
    <property type="entry name" value="HTH_1"/>
    <property type="match status" value="1"/>
</dbReference>
<dbReference type="HOGENOM" id="CLU_039613_6_0_4"/>
<dbReference type="InterPro" id="IPR050950">
    <property type="entry name" value="HTH-type_LysR_regulators"/>
</dbReference>
<dbReference type="FunFam" id="1.10.10.10:FF:000001">
    <property type="entry name" value="LysR family transcriptional regulator"/>
    <property type="match status" value="1"/>
</dbReference>
<evidence type="ECO:0000313" key="7">
    <source>
        <dbReference type="EMBL" id="TXH82331.1"/>
    </source>
</evidence>
<dbReference type="InterPro" id="IPR000847">
    <property type="entry name" value="LysR_HTH_N"/>
</dbReference>
<dbReference type="PANTHER" id="PTHR30419">
    <property type="entry name" value="HTH-TYPE TRANSCRIPTIONAL REGULATOR YBHD"/>
    <property type="match status" value="1"/>
</dbReference>
<keyword evidence="8" id="KW-1185">Reference proteome</keyword>
<keyword evidence="4" id="KW-0804">Transcription</keyword>
<dbReference type="RefSeq" id="WP_012584953.1">
    <property type="nucleotide sequence ID" value="NC_011662.2"/>
</dbReference>
<dbReference type="InterPro" id="IPR005119">
    <property type="entry name" value="LysR_subst-bd"/>
</dbReference>
<dbReference type="GO" id="GO:0005829">
    <property type="term" value="C:cytosol"/>
    <property type="evidence" value="ECO:0007669"/>
    <property type="project" value="TreeGrafter"/>
</dbReference>
<dbReference type="KEGG" id="tmz:Tmz1t_1301"/>
<dbReference type="GO" id="GO:0003677">
    <property type="term" value="F:DNA binding"/>
    <property type="evidence" value="ECO:0007669"/>
    <property type="project" value="UniProtKB-KW"/>
</dbReference>
<keyword evidence="3" id="KW-0238">DNA-binding</keyword>
<evidence type="ECO:0000313" key="9">
    <source>
        <dbReference type="Proteomes" id="UP000321192"/>
    </source>
</evidence>
<accession>A0A5C7SI11</accession>
<evidence type="ECO:0000259" key="5">
    <source>
        <dbReference type="PROSITE" id="PS50931"/>
    </source>
</evidence>
<accession>C4ZM05</accession>
<keyword evidence="2" id="KW-0805">Transcription regulation</keyword>
<dbReference type="PANTHER" id="PTHR30419:SF30">
    <property type="entry name" value="LYSR FAMILY TRANSCRIPTIONAL REGULATOR"/>
    <property type="match status" value="1"/>
</dbReference>
<dbReference type="PRINTS" id="PR00039">
    <property type="entry name" value="HTHLYSR"/>
</dbReference>
<dbReference type="Gene3D" id="3.40.190.10">
    <property type="entry name" value="Periplasmic binding protein-like II"/>
    <property type="match status" value="1"/>
</dbReference>
<dbReference type="GO" id="GO:0003700">
    <property type="term" value="F:DNA-binding transcription factor activity"/>
    <property type="evidence" value="ECO:0007669"/>
    <property type="project" value="InterPro"/>
</dbReference>
<evidence type="ECO:0000256" key="1">
    <source>
        <dbReference type="ARBA" id="ARBA00009437"/>
    </source>
</evidence>
<evidence type="ECO:0000313" key="8">
    <source>
        <dbReference type="Proteomes" id="UP000002186"/>
    </source>
</evidence>
<dbReference type="eggNOG" id="COG0583">
    <property type="taxonomic scope" value="Bacteria"/>
</dbReference>
<comment type="similarity">
    <text evidence="1">Belongs to the LysR transcriptional regulatory family.</text>
</comment>
<evidence type="ECO:0000256" key="4">
    <source>
        <dbReference type="ARBA" id="ARBA00023163"/>
    </source>
</evidence>
<dbReference type="OrthoDB" id="8524600at2"/>
<dbReference type="PROSITE" id="PS50931">
    <property type="entry name" value="HTH_LYSR"/>
    <property type="match status" value="1"/>
</dbReference>
<dbReference type="STRING" id="85643.Tmz1t_1301"/>
<reference evidence="7 9" key="3">
    <citation type="submission" date="2018-09" db="EMBL/GenBank/DDBJ databases">
        <title>Metagenome Assembled Genomes from an Advanced Water Purification Facility.</title>
        <authorList>
            <person name="Stamps B.W."/>
            <person name="Spear J.R."/>
        </authorList>
    </citation>
    <scope>NUCLEOTIDE SEQUENCE [LARGE SCALE GENOMIC DNA]</scope>
    <source>
        <strain evidence="7">Bin_27_1</strain>
    </source>
</reference>
<dbReference type="Proteomes" id="UP000321192">
    <property type="component" value="Unassembled WGS sequence"/>
</dbReference>
<dbReference type="InterPro" id="IPR036388">
    <property type="entry name" value="WH-like_DNA-bd_sf"/>
</dbReference>
<dbReference type="SUPFAM" id="SSF46785">
    <property type="entry name" value="Winged helix' DNA-binding domain"/>
    <property type="match status" value="1"/>
</dbReference>
<dbReference type="EMBL" id="SSFD01000247">
    <property type="protein sequence ID" value="TXH82331.1"/>
    <property type="molecule type" value="Genomic_DNA"/>
</dbReference>
<evidence type="ECO:0000256" key="3">
    <source>
        <dbReference type="ARBA" id="ARBA00023125"/>
    </source>
</evidence>
<dbReference type="SUPFAM" id="SSF53850">
    <property type="entry name" value="Periplasmic binding protein-like II"/>
    <property type="match status" value="1"/>
</dbReference>
<reference evidence="6 8" key="2">
    <citation type="journal article" date="2012" name="Stand. Genomic Sci.">
        <title>Complete genome sequence of Thauera aminoaromatica strain MZ1T.</title>
        <authorList>
            <person name="Jiang K."/>
            <person name="Sanseverino J."/>
            <person name="Chauhan A."/>
            <person name="Lucas S."/>
            <person name="Copeland A."/>
            <person name="Lapidus A."/>
            <person name="Del Rio T.G."/>
            <person name="Dalin E."/>
            <person name="Tice H."/>
            <person name="Bruce D."/>
            <person name="Goodwin L."/>
            <person name="Pitluck S."/>
            <person name="Sims D."/>
            <person name="Brettin T."/>
            <person name="Detter J.C."/>
            <person name="Han C."/>
            <person name="Chang Y.J."/>
            <person name="Larimer F."/>
            <person name="Land M."/>
            <person name="Hauser L."/>
            <person name="Kyrpides N.C."/>
            <person name="Mikhailova N."/>
            <person name="Moser S."/>
            <person name="Jegier P."/>
            <person name="Close D."/>
            <person name="Debruyn J.M."/>
            <person name="Wang Y."/>
            <person name="Layton A.C."/>
            <person name="Allen M.S."/>
            <person name="Sayler G.S."/>
        </authorList>
    </citation>
    <scope>NUCLEOTIDE SEQUENCE [LARGE SCALE GENOMIC DNA]</scope>
    <source>
        <strain evidence="6 8">MZ1T</strain>
    </source>
</reference>
<evidence type="ECO:0000313" key="6">
    <source>
        <dbReference type="EMBL" id="ACK54060.1"/>
    </source>
</evidence>
<sequence>MKDHQLKALVQVAESGSIRAAARAMNLSQSALTKALRELEEDVGAELLQRSYKGIGFTPEGSALLVRARLVLATIDKARAEIRQMRGGAGAHVKAAITPLLTATVLPAVLSAFRKAQPDAELTFHEGLLVQALPGLIEGKIDFAIALASPQDLPYEIEFEPLADIDAVPMVRTTHPLAEARDWNTVADAEWVLNLSAGSQSMNLVGWLRARGFRAPTRILHCSSPYLILDMVRRNDLIGYGPKVLVTDAQVGVGLRPLALQPLPPTMPLGLMTLRGVPLGSAAKMLANLCRRELQSCLPRP</sequence>
<protein>
    <submittedName>
        <fullName evidence="7">LysR family transcriptional regulator</fullName>
    </submittedName>
    <submittedName>
        <fullName evidence="6">Transcriptional regulator, LysR family</fullName>
    </submittedName>
</protein>
<dbReference type="Pfam" id="PF03466">
    <property type="entry name" value="LysR_substrate"/>
    <property type="match status" value="1"/>
</dbReference>
<feature type="domain" description="HTH lysR-type" evidence="5">
    <location>
        <begin position="1"/>
        <end position="58"/>
    </location>
</feature>
<dbReference type="Proteomes" id="UP000002186">
    <property type="component" value="Chromosome"/>
</dbReference>
<gene>
    <name evidence="6" type="ordered locus">Tmz1t_1301</name>
    <name evidence="7" type="ORF">E6Q80_15610</name>
</gene>
<dbReference type="EMBL" id="CP001281">
    <property type="protein sequence ID" value="ACK54060.1"/>
    <property type="molecule type" value="Genomic_DNA"/>
</dbReference>
<dbReference type="AlphaFoldDB" id="C4ZM05"/>
<proteinExistence type="inferred from homology"/>
<reference evidence="8" key="1">
    <citation type="submission" date="2009-05" db="EMBL/GenBank/DDBJ databases">
        <title>Complete sequence of chromosome of Thauera sp. MZ1T.</title>
        <authorList>
            <consortium name="US DOE Joint Genome Institute"/>
            <person name="Lucas S."/>
            <person name="Copeland A."/>
            <person name="Lapidus A."/>
            <person name="Glavina del Rio T."/>
            <person name="Dalin E."/>
            <person name="Tice H."/>
            <person name="Bruce D."/>
            <person name="Goodwin L."/>
            <person name="Pitluck S."/>
            <person name="Sims D."/>
            <person name="Brettin T."/>
            <person name="Detter J.C."/>
            <person name="Han C."/>
            <person name="Larimer F."/>
            <person name="Land M."/>
            <person name="Hauser L."/>
            <person name="Kyrpides N."/>
            <person name="Mikhailova N."/>
            <person name="Sayler G.S."/>
        </authorList>
    </citation>
    <scope>NUCLEOTIDE SEQUENCE [LARGE SCALE GENOMIC DNA]</scope>
    <source>
        <strain evidence="8">MZ1T</strain>
    </source>
</reference>
<evidence type="ECO:0000256" key="2">
    <source>
        <dbReference type="ARBA" id="ARBA00023015"/>
    </source>
</evidence>
<dbReference type="InterPro" id="IPR036390">
    <property type="entry name" value="WH_DNA-bd_sf"/>
</dbReference>
<dbReference type="Gene3D" id="1.10.10.10">
    <property type="entry name" value="Winged helix-like DNA-binding domain superfamily/Winged helix DNA-binding domain"/>
    <property type="match status" value="1"/>
</dbReference>
<organism evidence="6 8">
    <name type="scientific">Thauera aminoaromatica</name>
    <dbReference type="NCBI Taxonomy" id="164330"/>
    <lineage>
        <taxon>Bacteria</taxon>
        <taxon>Pseudomonadati</taxon>
        <taxon>Pseudomonadota</taxon>
        <taxon>Betaproteobacteria</taxon>
        <taxon>Rhodocyclales</taxon>
        <taxon>Zoogloeaceae</taxon>
        <taxon>Thauera</taxon>
    </lineage>
</organism>
<name>C4ZM05_THASP</name>